<feature type="compositionally biased region" description="Basic and acidic residues" evidence="22">
    <location>
        <begin position="1"/>
        <end position="21"/>
    </location>
</feature>
<dbReference type="FunFam" id="3.40.50.300:FF:000804">
    <property type="entry name" value="E3 ubiquitin-protein ligase RNF213"/>
    <property type="match status" value="1"/>
</dbReference>
<dbReference type="GO" id="GO:0005730">
    <property type="term" value="C:nucleolus"/>
    <property type="evidence" value="ECO:0007669"/>
    <property type="project" value="TreeGrafter"/>
</dbReference>
<evidence type="ECO:0000256" key="6">
    <source>
        <dbReference type="ARBA" id="ARBA00012483"/>
    </source>
</evidence>
<feature type="compositionally biased region" description="Polar residues" evidence="22">
    <location>
        <begin position="59"/>
        <end position="74"/>
    </location>
</feature>
<feature type="domain" description="RZ-type" evidence="23">
    <location>
        <begin position="4072"/>
        <end position="4150"/>
    </location>
</feature>
<dbReference type="FunFam" id="3.40.50.300:FF:000491">
    <property type="entry name" value="E3 ubiquitin-protein ligase RNF213"/>
    <property type="match status" value="1"/>
</dbReference>
<dbReference type="GO" id="GO:0008270">
    <property type="term" value="F:zinc ion binding"/>
    <property type="evidence" value="ECO:0007669"/>
    <property type="project" value="UniProtKB-KW"/>
</dbReference>
<comment type="similarity">
    <text evidence="5">Belongs to the AAA ATPase family.</text>
</comment>
<evidence type="ECO:0000256" key="7">
    <source>
        <dbReference type="ARBA" id="ARBA00022490"/>
    </source>
</evidence>
<dbReference type="GO" id="GO:0061630">
    <property type="term" value="F:ubiquitin protein ligase activity"/>
    <property type="evidence" value="ECO:0007669"/>
    <property type="project" value="UniProtKB-EC"/>
</dbReference>
<evidence type="ECO:0000256" key="20">
    <source>
        <dbReference type="ARBA" id="ARBA00023268"/>
    </source>
</evidence>
<evidence type="ECO:0000256" key="13">
    <source>
        <dbReference type="ARBA" id="ARBA00022771"/>
    </source>
</evidence>
<dbReference type="EMBL" id="DYDO01000002">
    <property type="protein sequence ID" value="DBA30609.1"/>
    <property type="molecule type" value="Genomic_DNA"/>
</dbReference>
<dbReference type="GO" id="GO:0002376">
    <property type="term" value="P:immune system process"/>
    <property type="evidence" value="ECO:0007669"/>
    <property type="project" value="UniProtKB-KW"/>
</dbReference>
<keyword evidence="9" id="KW-0551">Lipid droplet</keyword>
<evidence type="ECO:0000256" key="12">
    <source>
        <dbReference type="ARBA" id="ARBA00022741"/>
    </source>
</evidence>
<dbReference type="InterPro" id="IPR027417">
    <property type="entry name" value="P-loop_NTPase"/>
</dbReference>
<evidence type="ECO:0000256" key="4">
    <source>
        <dbReference type="ARBA" id="ARBA00004906"/>
    </source>
</evidence>
<dbReference type="GO" id="GO:0016887">
    <property type="term" value="F:ATP hydrolysis activity"/>
    <property type="evidence" value="ECO:0007669"/>
    <property type="project" value="InterPro"/>
</dbReference>
<dbReference type="EC" id="2.3.2.27" evidence="6"/>
<accession>A0AAV3AVM6</accession>
<keyword evidence="7" id="KW-0963">Cytoplasm</keyword>
<reference evidence="24" key="1">
    <citation type="thesis" date="2020" institute="ProQuest LLC" country="789 East Eisenhower Parkway, Ann Arbor, MI, USA">
        <title>Comparative Genomics and Chromosome Evolution.</title>
        <authorList>
            <person name="Mudd A.B."/>
        </authorList>
    </citation>
    <scope>NUCLEOTIDE SEQUENCE</scope>
    <source>
        <strain evidence="24">1538</strain>
        <tissue evidence="24">Blood</tissue>
    </source>
</reference>
<evidence type="ECO:0000256" key="11">
    <source>
        <dbReference type="ARBA" id="ARBA00022723"/>
    </source>
</evidence>
<evidence type="ECO:0000256" key="16">
    <source>
        <dbReference type="ARBA" id="ARBA00022833"/>
    </source>
</evidence>
<dbReference type="GO" id="GO:0016020">
    <property type="term" value="C:membrane"/>
    <property type="evidence" value="ECO:0007669"/>
    <property type="project" value="TreeGrafter"/>
</dbReference>
<organism evidence="24 25">
    <name type="scientific">Pyxicephalus adspersus</name>
    <name type="common">African bullfrog</name>
    <dbReference type="NCBI Taxonomy" id="30357"/>
    <lineage>
        <taxon>Eukaryota</taxon>
        <taxon>Metazoa</taxon>
        <taxon>Chordata</taxon>
        <taxon>Craniata</taxon>
        <taxon>Vertebrata</taxon>
        <taxon>Euteleostomi</taxon>
        <taxon>Amphibia</taxon>
        <taxon>Batrachia</taxon>
        <taxon>Anura</taxon>
        <taxon>Neobatrachia</taxon>
        <taxon>Ranoidea</taxon>
        <taxon>Pyxicephalidae</taxon>
        <taxon>Pyxicephalinae</taxon>
        <taxon>Pyxicephalus</taxon>
    </lineage>
</organism>
<dbReference type="GO" id="GO:0006629">
    <property type="term" value="P:lipid metabolic process"/>
    <property type="evidence" value="ECO:0007669"/>
    <property type="project" value="UniProtKB-KW"/>
</dbReference>
<dbReference type="GO" id="GO:0005524">
    <property type="term" value="F:ATP binding"/>
    <property type="evidence" value="ECO:0007669"/>
    <property type="project" value="UniProtKB-KW"/>
</dbReference>
<dbReference type="SUPFAM" id="SSF52540">
    <property type="entry name" value="P-loop containing nucleoside triphosphate hydrolases"/>
    <property type="match status" value="2"/>
</dbReference>
<dbReference type="GO" id="GO:0005829">
    <property type="term" value="C:cytosol"/>
    <property type="evidence" value="ECO:0007669"/>
    <property type="project" value="UniProtKB-SubCell"/>
</dbReference>
<evidence type="ECO:0000313" key="24">
    <source>
        <dbReference type="EMBL" id="DBA30609.1"/>
    </source>
</evidence>
<keyword evidence="17" id="KW-0067">ATP-binding</keyword>
<evidence type="ECO:0000256" key="1">
    <source>
        <dbReference type="ARBA" id="ARBA00000900"/>
    </source>
</evidence>
<evidence type="ECO:0000256" key="2">
    <source>
        <dbReference type="ARBA" id="ARBA00004502"/>
    </source>
</evidence>
<keyword evidence="10" id="KW-0808">Transferase</keyword>
<dbReference type="GO" id="GO:0002040">
    <property type="term" value="P:sprouting angiogenesis"/>
    <property type="evidence" value="ECO:0007669"/>
    <property type="project" value="TreeGrafter"/>
</dbReference>
<dbReference type="InterPro" id="IPR003959">
    <property type="entry name" value="ATPase_AAA_core"/>
</dbReference>
<name>A0AAV3AVM6_PYXAD</name>
<evidence type="ECO:0000256" key="18">
    <source>
        <dbReference type="ARBA" id="ARBA00022859"/>
    </source>
</evidence>
<evidence type="ECO:0000259" key="23">
    <source>
        <dbReference type="PROSITE" id="PS51981"/>
    </source>
</evidence>
<keyword evidence="12" id="KW-0547">Nucleotide-binding</keyword>
<sequence>MSSAEKEGTTKVSANKEKKICAEANNNNENTGDDKICETTKTTTKSQNKYNCVKEIGENTKNSPQDSLNTSTQNDSKKKEDGKASQNKNKKSQQEEISKNNNDIKKKEDGKASQNKNKETQQEVVSKSNDDTKKKEDGKASQNDIKKTQQEEVSKNINDTKKKQDGKESKNKNKETQQEEVSKNNIDAKKKENVKASQNEKKKTHQKEDFKNNNEDGLLGKTASNLQGESTNKEKTENKEKEEALKRKLDPEDCITLYFHVIVSKDFGVKFKEDKVIVKGGEIKGYQAWTDVICTMNYSKEVKDCGLLYEGQTQISKQYVDRDIPYKYVIVRAHGKEEYEFIYNIDAQYSSPMNRCLYMESRLIHGKEWHQYDDVCMKEIHWLMSKIKNLWKDRYEVIFKKKMVAGEVMLSRIFSILTSCDHINLSNFFIQLRQFVAVYADPLLFGDKKISWKSLEFGVQQVNYLILKSISRVCEPFLGLRTMEDDDIENKIMAGLVCVILVNMFNIAVEKHHLLHICNILCLDEMPREKMIGELQRAKNIFFRIPGMDKHLRTLCQRCIDNSIDEWVWVLPVFHAFSPGSNLDAKHKAGGDKEENVFAVVHVITMYIVFVTSDILKKMITKKYLLQADPALIQSWLCLIPINHMAEFLEVLPVKIVSALKACYFKFPGAEIDHRWKIEQILTKLIQIMEKQGKPPNADALQMCCKASLDLHNLICSDLFLKREQNLPPLSAKMILTLLQVSGLSHCHTEEETENDSQESELEKVLNGVLLLTTKWLDDVYGQKFYCHSFSAQLWALNQFLKAGENVSPKWKDTLLSVLVRKIKQEDAINQISLYCREQYQFKDLHPSISKCFEDCAIEAVHMACQSKTNILSQLDAYNLANFGRLVSSVIENSWPKDDEGNNIKDSSRILQHLLTWADATYIFKIYGTDGNIILQFGEDIQVLVALSESVFLEAVRNVMDGEVLFKHMESILTHKEQFVTICTLKVEKKEKLSLTEINEVLNLRKAELFKLQSERKWVDSLLKMIQNLDPYIKVNVSEIISKHSQDIGEQKLIDILPVKTLNSSDKFTRLDVSYYNLSAPALSMAEHLNNFRNSHIFITCWETQAKALAESSHKESPDQSEDENDLEFTVDRIINELFNPCFEKCKEIYNDLESGKVTFDVVDEFLADFKNNYQKLEKELKILLPMGVLNTGKWISDRVRQIEQYHQLNVAFCSVKVIYDVKKLLKLNGDFQTLETLLQFADNFENYKHEPLSCISDEVVKTKKLLSEINEDHIACLKEVLKRKEFFFWVQEALKDVNELKVFVDLASISAGENDMDVDRVACFHDAVLGYSPLLYDLKPHFGFNNFMDCLEKLWKALKSDPKLPEKLRDSARHIDWLKTVKESHGSVELSSLSLATTINKKGKYIIRAPKGKKITPDSVLQLALLENEENERTYTLEELKELLNKLMLMSGKGEQGNLEVDKFSEIFSNVQRMAESFIDLYLAGNMLFRTWEAEICCADNAKFSVLINFNIEEIEVLQVQETLTDLLPNICKTMESFLKEWLDFVNRKRSQLHYLNYFTAEQMVYLCEHYKMRDISEEALVMLSFIKPDCKKIDIINSVCLPKTSSSHLTSIKKPDMMDFALELEECTDVSKKLELVWKFSMDNMSSFFPGCLDLDTLGTSLAALAKLNTKPVVRDLHPSLQAGHPNLILCPPSEILSCAIAVYMHSSDEPLPSFDEVLLCTPHTSYEEVALLLRRCLTPGFSGRKMYSLIYADQLSYDVGYRSELLFQQLQAQSMDKYSLIIICNSDREHCYIPSVFSQFRIHVIPQMHPKKIHHYLCTHFKVGSDVVSASSVFKNGMSAGIVSSKRAGVGKSLYVKRLYQKLESRFSSKMPLLKVIRLIKPEVDEDKIIKTLLPFLDGKSRNCPIIFHIDITSSVNSGISQFLFKLLVLQYLMDSQGRIWKRLPNHLYIIEILESSDILFRKQFKSVSRIVQNGFIDFFPKIFCSSPKDVLTKTTETGVTDCGNPGMDIDEFRSECFQRPYQYLIRFDQGQNLDEFVYREGHTEGDPENCLQIFLLYCGIVDPSWSELRNFAWFLNLQLRDCESSVFCNHEFVGDTLQGFKNFVVNFMILMAKDFATPSLHIADQSPGRYGINLDGVKEQDLIPFLMRKRWESEPHPYIFFNEDHASMTFIGFHLQPNNAGGVDAINPRNNEIIRHNVMSLPLYKGLRLQRVPFNTDFDQLPRHEKISRLCMVLGIQWPIDPDETYELTMDNMLKILAIKMRFRCGIPVVIMGETGCGKTRLIKFLCHLCKGFVETENMKLVKVHGGTTAETIYQKILEAQEIAQINKKEGCETVLFFDEANTTEAISSIKEALCDHTVDGEPLQKDSGLHIIAACNPYRKHTDDMIKRLESAGLGYKVRADETKERLGSVPLRQLVYRVHALPPSMMPLVWDFGQLNNETEKKYIQQIVLRLAKEIQLSTNDIKILTDVLSASQSYMRDKNDECSFVSLRDVERCIEVFKWFYNHHEKLLNHYTSLVLRKASTYFVEDKVAWSLILAVGVCYHASLETKDSYRRAICKFFPQPYKDPTNILKEITSIQDLFLAGVQLRNTIARNLALKENLFMMVICIELKIPLFLVGKPGSSKSLAKTIVADAMQGQTAHTELYKDLKQVHLVSFQCSPHSTPEGIIGTFRHCARFQEGKNLNEYVSVVVLDEIGLAEDSPKMPLKTLHPLLEDGCIDDDTSPHKKVGFIGISNWALDPAKMNRGIFVSRGDPDKKELIQSASGICSSDNLILHNVSQYFHDFSEAYLDVCKTLKQQEKEFFGLRDFYSLVKMVFAFSEQSQDSLTLEEIARAVLRNFSGKDEVNALEIFLKEKKRDIADINTTDLIMENISSDSEDCRYLLILTKNYAALQILQQAFLKENQQPEIIFGSSFPKDQEYTQICRNINRVKICMETGQMVILLNLQNLYESLYDALNQYYVYLAGQKYVDLGLGTHRVKCRVHPKFRLVVIEEKETVYKDFPVPLINRLEKHYLDINTFLKKEQKVIVQELEAWVKDFTKGNQTPAIGKAQTYKPSDVFIGYHSDTCAAVVLQVTENIKQSHQNIENITDVKNKAVDVLLNCATPDSVIRLGQKDLIDHYFKKQKHGSLLDFLCSHVSTRSNTHTIFTEITTFSRLLTSADKKALETELRSHIHSIEVLSLQQFDTEFSFLKKIRSFLETSSENVILIIQSDFEEGSQGANLVASAKYSTVNELQKLNLTEISVFVYFITKLPRIQGGTSYVGFRGGLWQSIHIDDLRKSKDMVEDMLDTTILIRSCVQNAIGLLRDDENVESRSTRRIEILISFLSTEDQIKSSFLKMLKYRLHKLLKAQEDNILLPEQWVVRVAENQDALQESGTFRQTLWKRVQAAVTPLLSQILSVVDRNANLNLLVNQHVEDYVKCLWMNIFQNENLLTISDNHSSQTKTILVKNFMNISVFGENCFPYSWRIKDYLEDIWTQAQHIDNAEVPAIKFLEIFCTTPLGKWISCQKENAQHSLFLNYKRDFILMTMSISSAKELQIMEFTLSACIEELRSSAQATEPLLLPWVHIGYNTFQHRLQNLNRILVVSPSVLDSLLQKITSPKLALRKEMVRIWCHMGFLIFIVLWNCVFSMALFLEHLLVKENLQDENMQGLIKGHTLFLGQCLENFTDIKEEKSFLAVVSALHKCRNEVAVSVSRESIQKNIEFRKQCNGFFMDIVCNMCFKDNSPPDDKVILHLLSFLFENTESASYTRSLSPFEDAVDKTPVIRSVILKLLLKYSFDLILKHAQEYLNRVKRSNLLNVADTKEIYLLFINCLEDSLYEKKQKLHIEREKLEYFKAEELFLQNYLRSIKQQRDKETSVQLLQDVARVKLALDEAAEILSVKAKGSKNEQYLRCVMDLCSQSGNDWYRVYLIRKLANLDGINIVQIHFKNPTFGWLFPCKLFQNKETETNHIDHFLVCGESYKVLREGISRAMLEGKEERIATAIEECKCQDQELSVHLLLAVFREITLYYRIRNNGHQATVPEEDAVMNYLKDANVFKDRSLNQFLETLLNNNRPSIHAVPGMGAPHVTIFGLAVHLASILLSQNNNLLTPLKNLSFSSTRMQCGQPMQTSRCLDCGANVGGQNHAAFRGFQRIQQDVDRTQTGHVLGDPNPQGSALAPDRDIPAPAFILLRLITHLAMLLGSEEDIQSLMQIVKPPVQNVTIFLLHHIERDLEYLKNSLGKSTDDTTTVVHLILHKMLNPQQSGKWPVRFDEVWSTKQARNNWEKHFVSMVITPVLSSLDRDLMTVNKYIRQDERISSNPVVKVVYGDPLISGEKMDLPRDCNVHCSKIWSCRERICIEYILHAVQQKDGKDTLPLLWKFLEKETELQMVKFLPDILKLQKDLVKKFQNYKDISYKTIEDFICSITSEGSRYVFEKRIHEFMRAWNHLRLSLKTSGEIKLPEDMCDEILTMESEFEFLFPRRQGLGLGATALTSYLIALHNSYIYAVAKYTNIEQKYFIKASEVMDLHVISYELEKDLVPIVLSNCQYSLESGKETLQEFDFPRIQDQLITRLFQGKPWITMVGLPTLTLSHDRNYENLFTDVKKRLPQDSLSNSAIDVISKDLNAFNDVCEALNIVDISLGFLATSGGNPELSLTEYVEDVLQMREQSNAHILEVLKHCHLKSTIALWQLLTALKSKHLLHLKRDPFANVDKAYKQKLDRERQHALNMFLEQNGINCFLLELHEMIMLKLRRTQSVDNFPPSWILRDVLVPLLDDKRVSFPELENDFPEQIALAHCVETWKFTATKKWNRI</sequence>
<keyword evidence="15" id="KW-0378">Hydrolase</keyword>
<keyword evidence="20" id="KW-0511">Multifunctional enzyme</keyword>
<feature type="compositionally biased region" description="Basic and acidic residues" evidence="22">
    <location>
        <begin position="231"/>
        <end position="245"/>
    </location>
</feature>
<proteinExistence type="inferred from homology"/>
<keyword evidence="13" id="KW-0863">Zinc-finger</keyword>
<evidence type="ECO:0000313" key="25">
    <source>
        <dbReference type="Proteomes" id="UP001181693"/>
    </source>
</evidence>
<dbReference type="PANTHER" id="PTHR22605:SF16">
    <property type="entry name" value="E3 UBIQUITIN-PROTEIN LIGASE RNF213"/>
    <property type="match status" value="1"/>
</dbReference>
<comment type="subcellular location">
    <subcellularLocation>
        <location evidence="3">Cytoplasm</location>
        <location evidence="3">Cytosol</location>
    </subcellularLocation>
    <subcellularLocation>
        <location evidence="2">Lipid droplet</location>
    </subcellularLocation>
</comment>
<keyword evidence="8" id="KW-0037">Angiogenesis</keyword>
<dbReference type="InterPro" id="IPR031248">
    <property type="entry name" value="RNF213"/>
</dbReference>
<dbReference type="InterPro" id="IPR046439">
    <property type="entry name" value="ZF_RZ_dom"/>
</dbReference>
<keyword evidence="19" id="KW-0443">Lipid metabolism</keyword>
<dbReference type="Gene3D" id="3.40.50.300">
    <property type="entry name" value="P-loop containing nucleotide triphosphate hydrolases"/>
    <property type="match status" value="2"/>
</dbReference>
<feature type="compositionally biased region" description="Basic and acidic residues" evidence="22">
    <location>
        <begin position="128"/>
        <end position="214"/>
    </location>
</feature>
<evidence type="ECO:0000256" key="15">
    <source>
        <dbReference type="ARBA" id="ARBA00022801"/>
    </source>
</evidence>
<evidence type="ECO:0000256" key="9">
    <source>
        <dbReference type="ARBA" id="ARBA00022677"/>
    </source>
</evidence>
<dbReference type="PROSITE" id="PS51981">
    <property type="entry name" value="ZF_RZ"/>
    <property type="match status" value="1"/>
</dbReference>
<evidence type="ECO:0000256" key="10">
    <source>
        <dbReference type="ARBA" id="ARBA00022679"/>
    </source>
</evidence>
<keyword evidence="25" id="KW-1185">Reference proteome</keyword>
<dbReference type="SMART" id="SM00382">
    <property type="entry name" value="AAA"/>
    <property type="match status" value="2"/>
</dbReference>
<feature type="region of interest" description="Disordered" evidence="22">
    <location>
        <begin position="1"/>
        <end position="245"/>
    </location>
</feature>
<dbReference type="GO" id="GO:0005811">
    <property type="term" value="C:lipid droplet"/>
    <property type="evidence" value="ECO:0007669"/>
    <property type="project" value="UniProtKB-SubCell"/>
</dbReference>
<protein>
    <recommendedName>
        <fullName evidence="6">RING-type E3 ubiquitin transferase</fullName>
        <ecNumber evidence="6">2.3.2.27</ecNumber>
    </recommendedName>
</protein>
<comment type="pathway">
    <text evidence="4">Protein modification; protein ubiquitination.</text>
</comment>
<dbReference type="GO" id="GO:0006511">
    <property type="term" value="P:ubiquitin-dependent protein catabolic process"/>
    <property type="evidence" value="ECO:0007669"/>
    <property type="project" value="TreeGrafter"/>
</dbReference>
<keyword evidence="16" id="KW-0862">Zinc</keyword>
<evidence type="ECO:0000256" key="17">
    <source>
        <dbReference type="ARBA" id="ARBA00022840"/>
    </source>
</evidence>
<dbReference type="InterPro" id="IPR003593">
    <property type="entry name" value="AAA+_ATPase"/>
</dbReference>
<gene>
    <name evidence="24" type="ORF">GDO54_006568</name>
</gene>
<dbReference type="Pfam" id="PF00004">
    <property type="entry name" value="AAA"/>
    <property type="match status" value="1"/>
</dbReference>
<evidence type="ECO:0000256" key="21">
    <source>
        <dbReference type="ARBA" id="ARBA00048778"/>
    </source>
</evidence>
<feature type="compositionally biased region" description="Polar residues" evidence="22">
    <location>
        <begin position="39"/>
        <end position="50"/>
    </location>
</feature>
<dbReference type="Pfam" id="PF20173">
    <property type="entry name" value="ZnF_RZ-type"/>
    <property type="match status" value="1"/>
</dbReference>
<comment type="catalytic activity">
    <reaction evidence="21">
        <text>ATP + H2O = ADP + phosphate + H(+)</text>
        <dbReference type="Rhea" id="RHEA:13065"/>
        <dbReference type="ChEBI" id="CHEBI:15377"/>
        <dbReference type="ChEBI" id="CHEBI:15378"/>
        <dbReference type="ChEBI" id="CHEBI:30616"/>
        <dbReference type="ChEBI" id="CHEBI:43474"/>
        <dbReference type="ChEBI" id="CHEBI:456216"/>
    </reaction>
    <physiologicalReaction direction="left-to-right" evidence="21">
        <dbReference type="Rhea" id="RHEA:13066"/>
    </physiologicalReaction>
</comment>
<comment type="caution">
    <text evidence="24">The sequence shown here is derived from an EMBL/GenBank/DDBJ whole genome shotgun (WGS) entry which is preliminary data.</text>
</comment>
<evidence type="ECO:0000256" key="8">
    <source>
        <dbReference type="ARBA" id="ARBA00022657"/>
    </source>
</evidence>
<dbReference type="GO" id="GO:2000051">
    <property type="term" value="P:negative regulation of non-canonical Wnt signaling pathway"/>
    <property type="evidence" value="ECO:0007669"/>
    <property type="project" value="TreeGrafter"/>
</dbReference>
<keyword evidence="11" id="KW-0479">Metal-binding</keyword>
<dbReference type="Proteomes" id="UP001181693">
    <property type="component" value="Unassembled WGS sequence"/>
</dbReference>
<keyword evidence="18" id="KW-0391">Immunity</keyword>
<feature type="compositionally biased region" description="Basic and acidic residues" evidence="22">
    <location>
        <begin position="92"/>
        <end position="121"/>
    </location>
</feature>
<dbReference type="PANTHER" id="PTHR22605">
    <property type="entry name" value="RZ-TYPE DOMAIN-CONTAINING PROTEIN"/>
    <property type="match status" value="1"/>
</dbReference>
<comment type="catalytic activity">
    <reaction evidence="1">
        <text>S-ubiquitinyl-[E2 ubiquitin-conjugating enzyme]-L-cysteine + [acceptor protein]-L-lysine = [E2 ubiquitin-conjugating enzyme]-L-cysteine + N(6)-ubiquitinyl-[acceptor protein]-L-lysine.</text>
        <dbReference type="EC" id="2.3.2.27"/>
    </reaction>
</comment>
<evidence type="ECO:0000256" key="5">
    <source>
        <dbReference type="ARBA" id="ARBA00006914"/>
    </source>
</evidence>
<evidence type="ECO:0000256" key="19">
    <source>
        <dbReference type="ARBA" id="ARBA00023098"/>
    </source>
</evidence>
<evidence type="ECO:0000256" key="14">
    <source>
        <dbReference type="ARBA" id="ARBA00022786"/>
    </source>
</evidence>
<evidence type="ECO:0000256" key="3">
    <source>
        <dbReference type="ARBA" id="ARBA00004514"/>
    </source>
</evidence>
<evidence type="ECO:0000256" key="22">
    <source>
        <dbReference type="SAM" id="MobiDB-lite"/>
    </source>
</evidence>
<keyword evidence="14" id="KW-0833">Ubl conjugation pathway</keyword>